<dbReference type="PANTHER" id="PTHR43742">
    <property type="entry name" value="TRIMETHYLAMINE-N-OXIDE REDUCTASE"/>
    <property type="match status" value="1"/>
</dbReference>
<dbReference type="AlphaFoldDB" id="A0A383DZQ9"/>
<feature type="non-terminal residue" evidence="5">
    <location>
        <position position="206"/>
    </location>
</feature>
<evidence type="ECO:0000313" key="5">
    <source>
        <dbReference type="EMBL" id="SVE49961.1"/>
    </source>
</evidence>
<keyword evidence="1" id="KW-0479">Metal-binding</keyword>
<evidence type="ECO:0000256" key="3">
    <source>
        <dbReference type="ARBA" id="ARBA00023014"/>
    </source>
</evidence>
<evidence type="ECO:0000256" key="1">
    <source>
        <dbReference type="ARBA" id="ARBA00022723"/>
    </source>
</evidence>
<protein>
    <recommendedName>
        <fullName evidence="4">4Fe-4S Mo/W bis-MGD-type domain-containing protein</fullName>
    </recommendedName>
</protein>
<dbReference type="PANTHER" id="PTHR43742:SF6">
    <property type="entry name" value="OXIDOREDUCTASE YYAE-RELATED"/>
    <property type="match status" value="1"/>
</dbReference>
<dbReference type="EMBL" id="UINC01221571">
    <property type="protein sequence ID" value="SVE49961.1"/>
    <property type="molecule type" value="Genomic_DNA"/>
</dbReference>
<dbReference type="Gene3D" id="2.20.25.90">
    <property type="entry name" value="ADC-like domains"/>
    <property type="match status" value="1"/>
</dbReference>
<dbReference type="Pfam" id="PF00384">
    <property type="entry name" value="Molybdopterin"/>
    <property type="match status" value="1"/>
</dbReference>
<dbReference type="InterPro" id="IPR050612">
    <property type="entry name" value="Prok_Mopterin_Oxidored"/>
</dbReference>
<proteinExistence type="predicted"/>
<name>A0A383DZQ9_9ZZZZ</name>
<reference evidence="5" key="1">
    <citation type="submission" date="2018-05" db="EMBL/GenBank/DDBJ databases">
        <authorList>
            <person name="Lanie J.A."/>
            <person name="Ng W.-L."/>
            <person name="Kazmierczak K.M."/>
            <person name="Andrzejewski T.M."/>
            <person name="Davidsen T.M."/>
            <person name="Wayne K.J."/>
            <person name="Tettelin H."/>
            <person name="Glass J.I."/>
            <person name="Rusch D."/>
            <person name="Podicherti R."/>
            <person name="Tsui H.-C.T."/>
            <person name="Winkler M.E."/>
        </authorList>
    </citation>
    <scope>NUCLEOTIDE SEQUENCE</scope>
</reference>
<keyword evidence="2" id="KW-0408">Iron</keyword>
<keyword evidence="3" id="KW-0411">Iron-sulfur</keyword>
<sequence>MRDEVFRTNCPRDCYDSCGILIEKKTTGLRVLGDPDHPIARGKLCSKCAVAYNGVWQDVSQRLTNPLKRVGTKGEAEFREISWEDALNEIVDQLRPLITERRAESILHTHYSGTLSLIANSFPCRFFNYLGASEIDPDTICNAAGHAAWQLMFGDSVLGLDPRTLADSKCILLWGVNPSHTAPHTHEMLLEESAARVVVDPITTKT</sequence>
<organism evidence="5">
    <name type="scientific">marine metagenome</name>
    <dbReference type="NCBI Taxonomy" id="408172"/>
    <lineage>
        <taxon>unclassified sequences</taxon>
        <taxon>metagenomes</taxon>
        <taxon>ecological metagenomes</taxon>
    </lineage>
</organism>
<dbReference type="GO" id="GO:0016491">
    <property type="term" value="F:oxidoreductase activity"/>
    <property type="evidence" value="ECO:0007669"/>
    <property type="project" value="InterPro"/>
</dbReference>
<dbReference type="InterPro" id="IPR006656">
    <property type="entry name" value="Mopterin_OxRdtase"/>
</dbReference>
<dbReference type="Gene3D" id="3.40.50.740">
    <property type="match status" value="1"/>
</dbReference>
<evidence type="ECO:0000259" key="4">
    <source>
        <dbReference type="PROSITE" id="PS51669"/>
    </source>
</evidence>
<dbReference type="GO" id="GO:0051536">
    <property type="term" value="F:iron-sulfur cluster binding"/>
    <property type="evidence" value="ECO:0007669"/>
    <property type="project" value="UniProtKB-KW"/>
</dbReference>
<dbReference type="Gene3D" id="3.40.228.10">
    <property type="entry name" value="Dimethylsulfoxide Reductase, domain 2"/>
    <property type="match status" value="1"/>
</dbReference>
<dbReference type="PROSITE" id="PS51669">
    <property type="entry name" value="4FE4S_MOW_BIS_MGD"/>
    <property type="match status" value="1"/>
</dbReference>
<gene>
    <name evidence="5" type="ORF">METZ01_LOCUS502815</name>
</gene>
<dbReference type="SMART" id="SM00926">
    <property type="entry name" value="Molybdop_Fe4S4"/>
    <property type="match status" value="1"/>
</dbReference>
<accession>A0A383DZQ9</accession>
<dbReference type="GO" id="GO:0046872">
    <property type="term" value="F:metal ion binding"/>
    <property type="evidence" value="ECO:0007669"/>
    <property type="project" value="UniProtKB-KW"/>
</dbReference>
<feature type="domain" description="4Fe-4S Mo/W bis-MGD-type" evidence="4">
    <location>
        <begin position="3"/>
        <end position="59"/>
    </location>
</feature>
<dbReference type="SUPFAM" id="SSF53706">
    <property type="entry name" value="Formate dehydrogenase/DMSO reductase, domains 1-3"/>
    <property type="match status" value="1"/>
</dbReference>
<dbReference type="Pfam" id="PF04879">
    <property type="entry name" value="Molybdop_Fe4S4"/>
    <property type="match status" value="1"/>
</dbReference>
<dbReference type="InterPro" id="IPR006963">
    <property type="entry name" value="Mopterin_OxRdtase_4Fe-4S_dom"/>
</dbReference>
<evidence type="ECO:0000256" key="2">
    <source>
        <dbReference type="ARBA" id="ARBA00023004"/>
    </source>
</evidence>